<dbReference type="NCBIfam" id="NF008239">
    <property type="entry name" value="PRK11013.1"/>
    <property type="match status" value="1"/>
</dbReference>
<evidence type="ECO:0000259" key="5">
    <source>
        <dbReference type="PROSITE" id="PS50931"/>
    </source>
</evidence>
<dbReference type="AlphaFoldDB" id="A0A1K2HMZ9"/>
<reference evidence="6 7" key="1">
    <citation type="submission" date="2016-11" db="EMBL/GenBank/DDBJ databases">
        <authorList>
            <person name="Jaros S."/>
            <person name="Januszkiewicz K."/>
            <person name="Wedrychowicz H."/>
        </authorList>
    </citation>
    <scope>NUCLEOTIDE SEQUENCE [LARGE SCALE GENOMIC DNA]</scope>
    <source>
        <strain evidence="6 7">DSM 18899</strain>
    </source>
</reference>
<keyword evidence="4" id="KW-0804">Transcription</keyword>
<protein>
    <submittedName>
        <fullName evidence="6">DNA-binding transcriptional regulator, LysR family</fullName>
    </submittedName>
</protein>
<dbReference type="InterPro" id="IPR036388">
    <property type="entry name" value="WH-like_DNA-bd_sf"/>
</dbReference>
<gene>
    <name evidence="6" type="ORF">SAMN02745887_02772</name>
</gene>
<dbReference type="InterPro" id="IPR036390">
    <property type="entry name" value="WH_DNA-bd_sf"/>
</dbReference>
<dbReference type="RefSeq" id="WP_072429273.1">
    <property type="nucleotide sequence ID" value="NZ_FPKR01000011.1"/>
</dbReference>
<dbReference type="Proteomes" id="UP000186513">
    <property type="component" value="Unassembled WGS sequence"/>
</dbReference>
<dbReference type="STRING" id="1121279.SAMN02745887_02772"/>
<organism evidence="6 7">
    <name type="scientific">Chitinimonas taiwanensis DSM 18899</name>
    <dbReference type="NCBI Taxonomy" id="1121279"/>
    <lineage>
        <taxon>Bacteria</taxon>
        <taxon>Pseudomonadati</taxon>
        <taxon>Pseudomonadota</taxon>
        <taxon>Betaproteobacteria</taxon>
        <taxon>Neisseriales</taxon>
        <taxon>Chitinibacteraceae</taxon>
        <taxon>Chitinimonas</taxon>
    </lineage>
</organism>
<dbReference type="GO" id="GO:0043565">
    <property type="term" value="F:sequence-specific DNA binding"/>
    <property type="evidence" value="ECO:0007669"/>
    <property type="project" value="TreeGrafter"/>
</dbReference>
<dbReference type="Pfam" id="PF03466">
    <property type="entry name" value="LysR_substrate"/>
    <property type="match status" value="1"/>
</dbReference>
<feature type="domain" description="HTH lysR-type" evidence="5">
    <location>
        <begin position="5"/>
        <end position="62"/>
    </location>
</feature>
<dbReference type="PRINTS" id="PR00039">
    <property type="entry name" value="HTHLYSR"/>
</dbReference>
<dbReference type="OrthoDB" id="8849678at2"/>
<dbReference type="EMBL" id="FPKR01000011">
    <property type="protein sequence ID" value="SFZ78069.1"/>
    <property type="molecule type" value="Genomic_DNA"/>
</dbReference>
<proteinExistence type="inferred from homology"/>
<keyword evidence="3 6" id="KW-0238">DNA-binding</keyword>
<evidence type="ECO:0000313" key="6">
    <source>
        <dbReference type="EMBL" id="SFZ78069.1"/>
    </source>
</evidence>
<dbReference type="InterPro" id="IPR005119">
    <property type="entry name" value="LysR_subst-bd"/>
</dbReference>
<dbReference type="GO" id="GO:0009089">
    <property type="term" value="P:lysine biosynthetic process via diaminopimelate"/>
    <property type="evidence" value="ECO:0007669"/>
    <property type="project" value="TreeGrafter"/>
</dbReference>
<name>A0A1K2HMZ9_9NEIS</name>
<dbReference type="InterPro" id="IPR000847">
    <property type="entry name" value="LysR_HTH_N"/>
</dbReference>
<dbReference type="Gene3D" id="3.40.190.290">
    <property type="match status" value="1"/>
</dbReference>
<dbReference type="SUPFAM" id="SSF46785">
    <property type="entry name" value="Winged helix' DNA-binding domain"/>
    <property type="match status" value="1"/>
</dbReference>
<dbReference type="Pfam" id="PF00126">
    <property type="entry name" value="HTH_1"/>
    <property type="match status" value="1"/>
</dbReference>
<keyword evidence="2" id="KW-0805">Transcription regulation</keyword>
<accession>A0A1K2HMZ9</accession>
<dbReference type="GO" id="GO:0003700">
    <property type="term" value="F:DNA-binding transcription factor activity"/>
    <property type="evidence" value="ECO:0007669"/>
    <property type="project" value="InterPro"/>
</dbReference>
<dbReference type="Gene3D" id="1.10.10.10">
    <property type="entry name" value="Winged helix-like DNA-binding domain superfamily/Winged helix DNA-binding domain"/>
    <property type="match status" value="1"/>
</dbReference>
<evidence type="ECO:0000256" key="3">
    <source>
        <dbReference type="ARBA" id="ARBA00023125"/>
    </source>
</evidence>
<dbReference type="PANTHER" id="PTHR30427:SF1">
    <property type="entry name" value="TRANSCRIPTIONAL ACTIVATOR PROTEIN LYSR"/>
    <property type="match status" value="1"/>
</dbReference>
<evidence type="ECO:0000256" key="4">
    <source>
        <dbReference type="ARBA" id="ARBA00023163"/>
    </source>
</evidence>
<evidence type="ECO:0000256" key="2">
    <source>
        <dbReference type="ARBA" id="ARBA00023015"/>
    </source>
</evidence>
<sequence>MAELISHRLIEVFRAVMSTGNVTEAARLLHSSQPTLSRELARLEQLLGYALFARSKGRLQPSARALLLYEEVQRSYQGLDAVVGLARELAAGERGSLSVLSLPALTQALLPAACARLLAQHPGAQLAITPQESPLLEAWLSAQRFDLGLTEHIEAPPGTRVQPLLVADEVCVLPASHPLASRSVLAPADFAAQPFISLSAQDPYRAQLDQVFAAAGVQRALCLETHSAVAVCAMVAEGVGLSIVNPLSAAACADPRLVLRRFSVSIPYRVGLVLPEHRPANPLRDALTAALRDSADAVLARLAAL</sequence>
<keyword evidence="7" id="KW-1185">Reference proteome</keyword>
<dbReference type="PROSITE" id="PS50931">
    <property type="entry name" value="HTH_LYSR"/>
    <property type="match status" value="1"/>
</dbReference>
<comment type="similarity">
    <text evidence="1">Belongs to the LysR transcriptional regulatory family.</text>
</comment>
<evidence type="ECO:0000256" key="1">
    <source>
        <dbReference type="ARBA" id="ARBA00009437"/>
    </source>
</evidence>
<dbReference type="GO" id="GO:0010628">
    <property type="term" value="P:positive regulation of gene expression"/>
    <property type="evidence" value="ECO:0007669"/>
    <property type="project" value="TreeGrafter"/>
</dbReference>
<dbReference type="PANTHER" id="PTHR30427">
    <property type="entry name" value="TRANSCRIPTIONAL ACTIVATOR PROTEIN LYSR"/>
    <property type="match status" value="1"/>
</dbReference>
<dbReference type="SUPFAM" id="SSF53850">
    <property type="entry name" value="Periplasmic binding protein-like II"/>
    <property type="match status" value="1"/>
</dbReference>
<evidence type="ECO:0000313" key="7">
    <source>
        <dbReference type="Proteomes" id="UP000186513"/>
    </source>
</evidence>